<dbReference type="InterPro" id="IPR018062">
    <property type="entry name" value="HTH_AraC-typ_CS"/>
</dbReference>
<keyword evidence="2" id="KW-0238">DNA-binding</keyword>
<dbReference type="InterPro" id="IPR009057">
    <property type="entry name" value="Homeodomain-like_sf"/>
</dbReference>
<organism evidence="5 6">
    <name type="scientific">Nocardioides renjunii</name>
    <dbReference type="NCBI Taxonomy" id="3095075"/>
    <lineage>
        <taxon>Bacteria</taxon>
        <taxon>Bacillati</taxon>
        <taxon>Actinomycetota</taxon>
        <taxon>Actinomycetes</taxon>
        <taxon>Propionibacteriales</taxon>
        <taxon>Nocardioidaceae</taxon>
        <taxon>Nocardioides</taxon>
    </lineage>
</organism>
<dbReference type="SMART" id="SM00342">
    <property type="entry name" value="HTH_ARAC"/>
    <property type="match status" value="1"/>
</dbReference>
<name>A0ABU5K604_9ACTN</name>
<evidence type="ECO:0000259" key="4">
    <source>
        <dbReference type="PROSITE" id="PS01124"/>
    </source>
</evidence>
<dbReference type="Proteomes" id="UP001291999">
    <property type="component" value="Unassembled WGS sequence"/>
</dbReference>
<dbReference type="PROSITE" id="PS00041">
    <property type="entry name" value="HTH_ARAC_FAMILY_1"/>
    <property type="match status" value="1"/>
</dbReference>
<comment type="caution">
    <text evidence="5">The sequence shown here is derived from an EMBL/GenBank/DDBJ whole genome shotgun (WGS) entry which is preliminary data.</text>
</comment>
<dbReference type="Gene3D" id="1.10.10.60">
    <property type="entry name" value="Homeodomain-like"/>
    <property type="match status" value="1"/>
</dbReference>
<dbReference type="InterPro" id="IPR018060">
    <property type="entry name" value="HTH_AraC"/>
</dbReference>
<protein>
    <submittedName>
        <fullName evidence="5">AraC family transcriptional regulator</fullName>
    </submittedName>
</protein>
<sequence length="304" mass="32868">MPRPEVDYDALSGAVSDAYFPHRLTVQRERPGPDATLRAVALGSVRLARIGWGSDVAVESDHPGAWAVNVPRSGVLEARLGERHVLSVDGQATVCPPDVRTSMTHWSADCSILGMRVERDYLDKEVATLVGSSTRAMPQQLDLRGGAGLMWLTLVSSIGAEALRRPELVGDDPVARRLGATLTAALVMACYPEDVDRHSLQPRIVTRVVDALEADPSRQWTASDLAGIAGVGIRRLQQGFREHRGAAPLTVLHEIRLDRVHADLVAGGTTVAAAAHRWGFTHLGRFAAAYRDRFGVSPSQTLRS</sequence>
<reference evidence="5 6" key="1">
    <citation type="submission" date="2023-11" db="EMBL/GenBank/DDBJ databases">
        <title>Novel species in genus Nocardioides.</title>
        <authorList>
            <person name="Zhou H."/>
        </authorList>
    </citation>
    <scope>NUCLEOTIDE SEQUENCE [LARGE SCALE GENOMIC DNA]</scope>
    <source>
        <strain evidence="5 6">S-58</strain>
    </source>
</reference>
<dbReference type="Pfam" id="PF14525">
    <property type="entry name" value="AraC_binding_2"/>
    <property type="match status" value="1"/>
</dbReference>
<keyword evidence="3" id="KW-0804">Transcription</keyword>
<evidence type="ECO:0000256" key="3">
    <source>
        <dbReference type="ARBA" id="ARBA00023163"/>
    </source>
</evidence>
<dbReference type="RefSeq" id="WP_322422942.1">
    <property type="nucleotide sequence ID" value="NZ_JAXQPW010000001.1"/>
</dbReference>
<gene>
    <name evidence="5" type="ORF">SFC79_01355</name>
</gene>
<dbReference type="PANTHER" id="PTHR46796">
    <property type="entry name" value="HTH-TYPE TRANSCRIPTIONAL ACTIVATOR RHAS-RELATED"/>
    <property type="match status" value="1"/>
</dbReference>
<evidence type="ECO:0000313" key="6">
    <source>
        <dbReference type="Proteomes" id="UP001291999"/>
    </source>
</evidence>
<dbReference type="InterPro" id="IPR050204">
    <property type="entry name" value="AraC_XylS_family_regulators"/>
</dbReference>
<dbReference type="InterPro" id="IPR035418">
    <property type="entry name" value="AraC-bd_2"/>
</dbReference>
<evidence type="ECO:0000256" key="2">
    <source>
        <dbReference type="ARBA" id="ARBA00023125"/>
    </source>
</evidence>
<feature type="domain" description="HTH araC/xylS-type" evidence="4">
    <location>
        <begin position="206"/>
        <end position="304"/>
    </location>
</feature>
<dbReference type="SUPFAM" id="SSF46689">
    <property type="entry name" value="Homeodomain-like"/>
    <property type="match status" value="1"/>
</dbReference>
<keyword evidence="6" id="KW-1185">Reference proteome</keyword>
<dbReference type="PANTHER" id="PTHR46796:SF12">
    <property type="entry name" value="HTH-TYPE DNA-BINDING TRANSCRIPTIONAL ACTIVATOR EUTR"/>
    <property type="match status" value="1"/>
</dbReference>
<dbReference type="Pfam" id="PF12833">
    <property type="entry name" value="HTH_18"/>
    <property type="match status" value="1"/>
</dbReference>
<evidence type="ECO:0000313" key="5">
    <source>
        <dbReference type="EMBL" id="MDZ5660396.1"/>
    </source>
</evidence>
<dbReference type="EMBL" id="JAXQPW010000001">
    <property type="protein sequence ID" value="MDZ5660396.1"/>
    <property type="molecule type" value="Genomic_DNA"/>
</dbReference>
<evidence type="ECO:0000256" key="1">
    <source>
        <dbReference type="ARBA" id="ARBA00023015"/>
    </source>
</evidence>
<keyword evidence="1" id="KW-0805">Transcription regulation</keyword>
<proteinExistence type="predicted"/>
<accession>A0ABU5K604</accession>
<dbReference type="PROSITE" id="PS01124">
    <property type="entry name" value="HTH_ARAC_FAMILY_2"/>
    <property type="match status" value="1"/>
</dbReference>